<reference evidence="2 3" key="1">
    <citation type="submission" date="2025-04" db="UniProtKB">
        <authorList>
            <consortium name="RefSeq"/>
        </authorList>
    </citation>
    <scope>IDENTIFICATION</scope>
    <source>
        <tissue evidence="2 3">Whole organism</tissue>
    </source>
</reference>
<dbReference type="RefSeq" id="XP_026281046.1">
    <property type="nucleotide sequence ID" value="XM_026425261.2"/>
</dbReference>
<organism evidence="1 2">
    <name type="scientific">Frankliniella occidentalis</name>
    <name type="common">Western flower thrips</name>
    <name type="synonym">Euthrips occidentalis</name>
    <dbReference type="NCBI Taxonomy" id="133901"/>
    <lineage>
        <taxon>Eukaryota</taxon>
        <taxon>Metazoa</taxon>
        <taxon>Ecdysozoa</taxon>
        <taxon>Arthropoda</taxon>
        <taxon>Hexapoda</taxon>
        <taxon>Insecta</taxon>
        <taxon>Pterygota</taxon>
        <taxon>Neoptera</taxon>
        <taxon>Paraneoptera</taxon>
        <taxon>Thysanoptera</taxon>
        <taxon>Terebrantia</taxon>
        <taxon>Thripoidea</taxon>
        <taxon>Thripidae</taxon>
        <taxon>Frankliniella</taxon>
    </lineage>
</organism>
<dbReference type="OrthoDB" id="6819336at2759"/>
<name>A0A6J1SRC5_FRAOC</name>
<dbReference type="KEGG" id="foc:113208310"/>
<dbReference type="Proteomes" id="UP000504606">
    <property type="component" value="Unplaced"/>
</dbReference>
<keyword evidence="1" id="KW-1185">Reference proteome</keyword>
<protein>
    <submittedName>
        <fullName evidence="2">Uncharacterized protein LOC113208310</fullName>
    </submittedName>
    <submittedName>
        <fullName evidence="3">Uncharacterized protein LOC127749764</fullName>
    </submittedName>
</protein>
<evidence type="ECO:0000313" key="3">
    <source>
        <dbReference type="RefSeq" id="XP_052125300.1"/>
    </source>
</evidence>
<proteinExistence type="predicted"/>
<dbReference type="AlphaFoldDB" id="A0A6J1SRC5"/>
<dbReference type="KEGG" id="foc:127749764"/>
<sequence>MPPLPPSPVDLASLLRSWDLSPDIVQAFVEQRFTTSSLLRIKNATIERLIPFEGPRSEFLFHFEQFKSQQLKTVVPNPSDCSTFADCIPSTSARNTSTLRRPPRKRTKFDEGMLQALLARPNVNELHQHLKESIPGLTVLGFYASKSFLDYFVRDTLAQEAIFKELKGNYNRGLVRDDFDKLSDSIVKLFPNEAKQTWYDVVTKNKRTVVEGKLRYKWYGVRRSLFEACLITTLPNETADNIGEDSGDDTDIDCNEELELLYNPGSSWPDIQAAWEATFRARKQVFKKECNKIINIYLDKFICLAKPLGWTLIAQDGEREQEALKSDIQLWDAAVPFLLAEIRTENPTFLSTNVPDDVQFLSIIRELPNLWRVRTVPKSDEASKSSKCYRPTQQEIVDSFLLHVQDISLIQEKLNARKVTLHKFKHQLQPVAVVVGSYNLMEIRQCFICVDNHRWEVPTPQQAVFGVFKLCFGLNARYPIESRHIWLFLQLAVFKFSTPQDYLNDRGLRSYLAARLKDSERFNNQ</sequence>
<accession>A0A6J1SRC5</accession>
<dbReference type="RefSeq" id="XP_052125300.1">
    <property type="nucleotide sequence ID" value="XM_052269340.1"/>
</dbReference>
<dbReference type="GeneID" id="113208310"/>
<gene>
    <name evidence="2" type="primary">LOC113208310</name>
    <name evidence="3" type="synonym">LOC127749764</name>
</gene>
<evidence type="ECO:0000313" key="1">
    <source>
        <dbReference type="Proteomes" id="UP000504606"/>
    </source>
</evidence>
<evidence type="ECO:0000313" key="2">
    <source>
        <dbReference type="RefSeq" id="XP_026281046.1"/>
    </source>
</evidence>